<dbReference type="InterPro" id="IPR052898">
    <property type="entry name" value="ACAD10-like"/>
</dbReference>
<dbReference type="CDD" id="cd05154">
    <property type="entry name" value="ACAD10_11_N-like"/>
    <property type="match status" value="1"/>
</dbReference>
<dbReference type="PANTHER" id="PTHR47829:SF1">
    <property type="entry name" value="HAD FAMILY PHOSPHATASE"/>
    <property type="match status" value="1"/>
</dbReference>
<proteinExistence type="predicted"/>
<dbReference type="InterPro" id="IPR011009">
    <property type="entry name" value="Kinase-like_dom_sf"/>
</dbReference>
<evidence type="ECO:0000259" key="1">
    <source>
        <dbReference type="Pfam" id="PF01636"/>
    </source>
</evidence>
<evidence type="ECO:0000313" key="2">
    <source>
        <dbReference type="EMBL" id="SUZ67662.1"/>
    </source>
</evidence>
<name>A0A381PKY1_9ZZZZ</name>
<organism evidence="2">
    <name type="scientific">marine metagenome</name>
    <dbReference type="NCBI Taxonomy" id="408172"/>
    <lineage>
        <taxon>unclassified sequences</taxon>
        <taxon>metagenomes</taxon>
        <taxon>ecological metagenomes</taxon>
    </lineage>
</organism>
<dbReference type="EMBL" id="UINC01001017">
    <property type="protein sequence ID" value="SUZ67662.1"/>
    <property type="molecule type" value="Genomic_DNA"/>
</dbReference>
<feature type="non-terminal residue" evidence="2">
    <location>
        <position position="1"/>
    </location>
</feature>
<dbReference type="Gene3D" id="3.30.200.20">
    <property type="entry name" value="Phosphorylase Kinase, domain 1"/>
    <property type="match status" value="1"/>
</dbReference>
<dbReference type="AlphaFoldDB" id="A0A381PKY1"/>
<dbReference type="Pfam" id="PF01636">
    <property type="entry name" value="APH"/>
    <property type="match status" value="1"/>
</dbReference>
<dbReference type="SUPFAM" id="SSF56112">
    <property type="entry name" value="Protein kinase-like (PK-like)"/>
    <property type="match status" value="1"/>
</dbReference>
<reference evidence="2" key="1">
    <citation type="submission" date="2018-05" db="EMBL/GenBank/DDBJ databases">
        <authorList>
            <person name="Lanie J.A."/>
            <person name="Ng W.-L."/>
            <person name="Kazmierczak K.M."/>
            <person name="Andrzejewski T.M."/>
            <person name="Davidsen T.M."/>
            <person name="Wayne K.J."/>
            <person name="Tettelin H."/>
            <person name="Glass J.I."/>
            <person name="Rusch D."/>
            <person name="Podicherti R."/>
            <person name="Tsui H.-C.T."/>
            <person name="Winkler M.E."/>
        </authorList>
    </citation>
    <scope>NUCLEOTIDE SEQUENCE</scope>
</reference>
<dbReference type="InterPro" id="IPR002575">
    <property type="entry name" value="Aminoglycoside_PTrfase"/>
</dbReference>
<dbReference type="Gene3D" id="3.90.1200.10">
    <property type="match status" value="1"/>
</dbReference>
<feature type="domain" description="Aminoglycoside phosphotransferase" evidence="1">
    <location>
        <begin position="43"/>
        <end position="270"/>
    </location>
</feature>
<dbReference type="InterPro" id="IPR041726">
    <property type="entry name" value="ACAD10_11_N"/>
</dbReference>
<dbReference type="PANTHER" id="PTHR47829">
    <property type="entry name" value="HYDROLASE, PUTATIVE (AFU_ORTHOLOGUE AFUA_1G12880)-RELATED"/>
    <property type="match status" value="1"/>
</dbReference>
<accession>A0A381PKY1</accession>
<gene>
    <name evidence="2" type="ORF">METZ01_LOCUS20516</name>
</gene>
<protein>
    <recommendedName>
        <fullName evidence="1">Aminoglycoside phosphotransferase domain-containing protein</fullName>
    </recommendedName>
</protein>
<sequence>VASVDASEDDMSDREEIVGYDLEAVEAWIGQNTEGLEPPFQWIRLEGGHSNLTYALTDQNGNRAVVRRPPMGELLPKAHDMGREYSIISGLGPTKVPVPAAYGYCESPDVTGAHFYVMSLVDGRALFELEDALEYLDHDARGRVGLSFMDVLAALHSVDPDDVGLGALGKKEDYVGRQIRTWYRSWLASAEGASYDDPDLHELHDFLDARRPEQGPARVVHGDYGLHNCLINQSGELTAVLDWEISTLGDSMADFAYALNTWVEPGDELANKENSPTLAEGFVGRPQLIDRYASQTGCDLTNLPYYVSFNHFKSACIIHGVYARYMQGQKSTEGVDLEYYRSRIGICIALSKQAADELD</sequence>